<protein>
    <submittedName>
        <fullName evidence="2">Uncharacterized protein</fullName>
    </submittedName>
</protein>
<sequence length="153" mass="16515">MGEDAGAENGGAVSLPCPHDTATEQGSGDTFNPVVERFFCRSNASFGIQTQDPGPPRCSTRRRAPVRPPRRERRSRKIKTRHRPSRAAIARLEAEAGTANGREGRKQPLTKNGGLPTGGAAASGLPSRKELRLWAMFTPWSQSSDETRSSGSM</sequence>
<feature type="region of interest" description="Disordered" evidence="1">
    <location>
        <begin position="46"/>
        <end position="126"/>
    </location>
</feature>
<proteinExistence type="predicted"/>
<organism evidence="2 3">
    <name type="scientific">Liparis tanakae</name>
    <name type="common">Tanaka's snailfish</name>
    <dbReference type="NCBI Taxonomy" id="230148"/>
    <lineage>
        <taxon>Eukaryota</taxon>
        <taxon>Metazoa</taxon>
        <taxon>Chordata</taxon>
        <taxon>Craniata</taxon>
        <taxon>Vertebrata</taxon>
        <taxon>Euteleostomi</taxon>
        <taxon>Actinopterygii</taxon>
        <taxon>Neopterygii</taxon>
        <taxon>Teleostei</taxon>
        <taxon>Neoteleostei</taxon>
        <taxon>Acanthomorphata</taxon>
        <taxon>Eupercaria</taxon>
        <taxon>Perciformes</taxon>
        <taxon>Cottioidei</taxon>
        <taxon>Cottales</taxon>
        <taxon>Liparidae</taxon>
        <taxon>Liparis</taxon>
    </lineage>
</organism>
<evidence type="ECO:0000256" key="1">
    <source>
        <dbReference type="SAM" id="MobiDB-lite"/>
    </source>
</evidence>
<accession>A0A4Z2FFE3</accession>
<gene>
    <name evidence="2" type="ORF">EYF80_050696</name>
</gene>
<evidence type="ECO:0000313" key="2">
    <source>
        <dbReference type="EMBL" id="TNN39132.1"/>
    </source>
</evidence>
<feature type="compositionally biased region" description="Basic residues" evidence="1">
    <location>
        <begin position="59"/>
        <end position="85"/>
    </location>
</feature>
<dbReference type="EMBL" id="SRLO01001306">
    <property type="protein sequence ID" value="TNN39132.1"/>
    <property type="molecule type" value="Genomic_DNA"/>
</dbReference>
<dbReference type="AlphaFoldDB" id="A0A4Z2FFE3"/>
<name>A0A4Z2FFE3_9TELE</name>
<keyword evidence="3" id="KW-1185">Reference proteome</keyword>
<comment type="caution">
    <text evidence="2">The sequence shown here is derived from an EMBL/GenBank/DDBJ whole genome shotgun (WGS) entry which is preliminary data.</text>
</comment>
<evidence type="ECO:0000313" key="3">
    <source>
        <dbReference type="Proteomes" id="UP000314294"/>
    </source>
</evidence>
<feature type="region of interest" description="Disordered" evidence="1">
    <location>
        <begin position="1"/>
        <end position="31"/>
    </location>
</feature>
<dbReference type="Proteomes" id="UP000314294">
    <property type="component" value="Unassembled WGS sequence"/>
</dbReference>
<reference evidence="2 3" key="1">
    <citation type="submission" date="2019-03" db="EMBL/GenBank/DDBJ databases">
        <title>First draft genome of Liparis tanakae, snailfish: a comprehensive survey of snailfish specific genes.</title>
        <authorList>
            <person name="Kim W."/>
            <person name="Song I."/>
            <person name="Jeong J.-H."/>
            <person name="Kim D."/>
            <person name="Kim S."/>
            <person name="Ryu S."/>
            <person name="Song J.Y."/>
            <person name="Lee S.K."/>
        </authorList>
    </citation>
    <scope>NUCLEOTIDE SEQUENCE [LARGE SCALE GENOMIC DNA]</scope>
    <source>
        <tissue evidence="2">Muscle</tissue>
    </source>
</reference>